<feature type="region of interest" description="Disordered" evidence="1">
    <location>
        <begin position="1"/>
        <end position="96"/>
    </location>
</feature>
<evidence type="ECO:0000313" key="2">
    <source>
        <dbReference type="EMBL" id="GEM09360.1"/>
    </source>
</evidence>
<accession>A0A511KG60</accession>
<dbReference type="GO" id="GO:0045040">
    <property type="term" value="P:protein insertion into mitochondrial outer membrane"/>
    <property type="evidence" value="ECO:0007669"/>
    <property type="project" value="InterPro"/>
</dbReference>
<comment type="caution">
    <text evidence="2">The sequence shown here is derived from an EMBL/GenBank/DDBJ whole genome shotgun (WGS) entry which is preliminary data.</text>
</comment>
<dbReference type="Proteomes" id="UP000321518">
    <property type="component" value="Unassembled WGS sequence"/>
</dbReference>
<gene>
    <name evidence="2" type="ORF">Rt10032_c07g3377</name>
</gene>
<feature type="compositionally biased region" description="Acidic residues" evidence="1">
    <location>
        <begin position="73"/>
        <end position="82"/>
    </location>
</feature>
<sequence length="159" mass="17704">MESPGLSSSSSAPPPLPPTSSDGYISPDWVVPPAWPNEGCSTSPRSKRSRMASQRRTSLSTLSTASSGPSEPADSDDSDSDGYSDSSWNTEQEELEAQLQWEESVRQLQALVNLVAVPWVSRYFGRKWAYWLFERYLNIGLGKRFWLGPLSAYAPQAWR</sequence>
<dbReference type="AlphaFoldDB" id="A0A511KG60"/>
<proteinExistence type="predicted"/>
<dbReference type="InterPro" id="IPR037652">
    <property type="entry name" value="Mim2"/>
</dbReference>
<dbReference type="PANTHER" id="PTHR28230">
    <property type="entry name" value="CHROMOSOME 1, WHOLE GENOME SHOTGUN SEQUENCE"/>
    <property type="match status" value="1"/>
</dbReference>
<organism evidence="2 3">
    <name type="scientific">Rhodotorula toruloides</name>
    <name type="common">Yeast</name>
    <name type="synonym">Rhodosporidium toruloides</name>
    <dbReference type="NCBI Taxonomy" id="5286"/>
    <lineage>
        <taxon>Eukaryota</taxon>
        <taxon>Fungi</taxon>
        <taxon>Dikarya</taxon>
        <taxon>Basidiomycota</taxon>
        <taxon>Pucciniomycotina</taxon>
        <taxon>Microbotryomycetes</taxon>
        <taxon>Sporidiobolales</taxon>
        <taxon>Sporidiobolaceae</taxon>
        <taxon>Rhodotorula</taxon>
    </lineage>
</organism>
<feature type="compositionally biased region" description="Low complexity" evidence="1">
    <location>
        <begin position="1"/>
        <end position="11"/>
    </location>
</feature>
<dbReference type="OrthoDB" id="5555533at2759"/>
<protein>
    <submittedName>
        <fullName evidence="2">Uncharacterized protein</fullName>
    </submittedName>
</protein>
<evidence type="ECO:0000256" key="1">
    <source>
        <dbReference type="SAM" id="MobiDB-lite"/>
    </source>
</evidence>
<dbReference type="GO" id="GO:0005741">
    <property type="term" value="C:mitochondrial outer membrane"/>
    <property type="evidence" value="ECO:0007669"/>
    <property type="project" value="TreeGrafter"/>
</dbReference>
<name>A0A511KG60_RHOTO</name>
<feature type="compositionally biased region" description="Low complexity" evidence="1">
    <location>
        <begin position="52"/>
        <end position="72"/>
    </location>
</feature>
<dbReference type="EMBL" id="BJWK01000007">
    <property type="protein sequence ID" value="GEM09360.1"/>
    <property type="molecule type" value="Genomic_DNA"/>
</dbReference>
<evidence type="ECO:0000313" key="3">
    <source>
        <dbReference type="Proteomes" id="UP000321518"/>
    </source>
</evidence>
<dbReference type="PANTHER" id="PTHR28230:SF1">
    <property type="entry name" value="MITOCHONDRIAL IMPORT PROTEIN 2"/>
    <property type="match status" value="1"/>
</dbReference>
<reference evidence="2 3" key="1">
    <citation type="submission" date="2019-07" db="EMBL/GenBank/DDBJ databases">
        <title>Rhodotorula toruloides NBRC10032 genome sequencing.</title>
        <authorList>
            <person name="Shida Y."/>
            <person name="Takaku H."/>
            <person name="Ogasawara W."/>
            <person name="Mori K."/>
        </authorList>
    </citation>
    <scope>NUCLEOTIDE SEQUENCE [LARGE SCALE GENOMIC DNA]</scope>
    <source>
        <strain evidence="2 3">NBRC10032</strain>
    </source>
</reference>
<dbReference type="Pfam" id="PF19117">
    <property type="entry name" value="Mim2"/>
    <property type="match status" value="1"/>
</dbReference>
<dbReference type="GO" id="GO:0070096">
    <property type="term" value="P:mitochondrial outer membrane translocase complex assembly"/>
    <property type="evidence" value="ECO:0007669"/>
    <property type="project" value="InterPro"/>
</dbReference>